<name>A0A2T2WHP0_9FIRM</name>
<dbReference type="Proteomes" id="UP000241848">
    <property type="component" value="Unassembled WGS sequence"/>
</dbReference>
<organism evidence="1 2">
    <name type="scientific">Sulfobacillus acidophilus</name>
    <dbReference type="NCBI Taxonomy" id="53633"/>
    <lineage>
        <taxon>Bacteria</taxon>
        <taxon>Bacillati</taxon>
        <taxon>Bacillota</taxon>
        <taxon>Clostridia</taxon>
        <taxon>Eubacteriales</taxon>
        <taxon>Clostridiales Family XVII. Incertae Sedis</taxon>
        <taxon>Sulfobacillus</taxon>
    </lineage>
</organism>
<accession>A0A2T2WHP0</accession>
<reference evidence="1 2" key="1">
    <citation type="journal article" date="2014" name="BMC Genomics">
        <title>Comparison of environmental and isolate Sulfobacillus genomes reveals diverse carbon, sulfur, nitrogen, and hydrogen metabolisms.</title>
        <authorList>
            <person name="Justice N.B."/>
            <person name="Norman A."/>
            <person name="Brown C.T."/>
            <person name="Singh A."/>
            <person name="Thomas B.C."/>
            <person name="Banfield J.F."/>
        </authorList>
    </citation>
    <scope>NUCLEOTIDE SEQUENCE [LARGE SCALE GENOMIC DNA]</scope>
    <source>
        <strain evidence="1">AMDSBA3</strain>
    </source>
</reference>
<proteinExistence type="predicted"/>
<protein>
    <submittedName>
        <fullName evidence="1">Uncharacterized protein</fullName>
    </submittedName>
</protein>
<evidence type="ECO:0000313" key="1">
    <source>
        <dbReference type="EMBL" id="PSR21754.1"/>
    </source>
</evidence>
<dbReference type="EMBL" id="PXYV01000028">
    <property type="protein sequence ID" value="PSR21754.1"/>
    <property type="molecule type" value="Genomic_DNA"/>
</dbReference>
<evidence type="ECO:0000313" key="2">
    <source>
        <dbReference type="Proteomes" id="UP000241848"/>
    </source>
</evidence>
<gene>
    <name evidence="1" type="ORF">C7B45_09740</name>
</gene>
<comment type="caution">
    <text evidence="1">The sequence shown here is derived from an EMBL/GenBank/DDBJ whole genome shotgun (WGS) entry which is preliminary data.</text>
</comment>
<sequence length="65" mass="7836">MGVRTVADYRGRDIQFCATCVWIQHEKPHVFVCSRLGYETKPRYKFRCWTPRPQYRTSVQDENHS</sequence>
<dbReference type="AlphaFoldDB" id="A0A2T2WHP0"/>